<comment type="caution">
    <text evidence="2">The sequence shown here is derived from an EMBL/GenBank/DDBJ whole genome shotgun (WGS) entry which is preliminary data.</text>
</comment>
<feature type="compositionally biased region" description="Polar residues" evidence="1">
    <location>
        <begin position="87"/>
        <end position="119"/>
    </location>
</feature>
<feature type="region of interest" description="Disordered" evidence="1">
    <location>
        <begin position="1"/>
        <end position="35"/>
    </location>
</feature>
<name>A0ABR1SLR5_9PEZI</name>
<gene>
    <name evidence="2" type="ORF">PG993_010273</name>
</gene>
<evidence type="ECO:0000313" key="2">
    <source>
        <dbReference type="EMBL" id="KAK8035278.1"/>
    </source>
</evidence>
<protein>
    <submittedName>
        <fullName evidence="2">Uncharacterized protein</fullName>
    </submittedName>
</protein>
<dbReference type="EMBL" id="JAQQWK010000009">
    <property type="protein sequence ID" value="KAK8035278.1"/>
    <property type="molecule type" value="Genomic_DNA"/>
</dbReference>
<feature type="compositionally biased region" description="Polar residues" evidence="1">
    <location>
        <begin position="14"/>
        <end position="32"/>
    </location>
</feature>
<reference evidence="2 3" key="1">
    <citation type="submission" date="2023-01" db="EMBL/GenBank/DDBJ databases">
        <title>Analysis of 21 Apiospora genomes using comparative genomics revels a genus with tremendous synthesis potential of carbohydrate active enzymes and secondary metabolites.</title>
        <authorList>
            <person name="Sorensen T."/>
        </authorList>
    </citation>
    <scope>NUCLEOTIDE SEQUENCE [LARGE SCALE GENOMIC DNA]</scope>
    <source>
        <strain evidence="2 3">CBS 33761</strain>
    </source>
</reference>
<accession>A0ABR1SLR5</accession>
<proteinExistence type="predicted"/>
<evidence type="ECO:0000256" key="1">
    <source>
        <dbReference type="SAM" id="MobiDB-lite"/>
    </source>
</evidence>
<keyword evidence="3" id="KW-1185">Reference proteome</keyword>
<evidence type="ECO:0000313" key="3">
    <source>
        <dbReference type="Proteomes" id="UP001444661"/>
    </source>
</evidence>
<feature type="region of interest" description="Disordered" evidence="1">
    <location>
        <begin position="73"/>
        <end position="167"/>
    </location>
</feature>
<sequence length="167" mass="18489">MKNLENKSIAARRASTTPDDSYNGDQYRNPFQEQEAEIDELKHRHQSEKVQAETLAAREAEIQALTNELQQARAALATMTGDHKSKSTQSSPFSTRNHTPTSSQQSDNSTLSWFVINSDQPEEPSTVKEAKKANKAKKAGDINRSSPPKYPVPHKPAGSSLLFPNLT</sequence>
<dbReference type="Proteomes" id="UP001444661">
    <property type="component" value="Unassembled WGS sequence"/>
</dbReference>
<organism evidence="2 3">
    <name type="scientific">Apiospora rasikravindrae</name>
    <dbReference type="NCBI Taxonomy" id="990691"/>
    <lineage>
        <taxon>Eukaryota</taxon>
        <taxon>Fungi</taxon>
        <taxon>Dikarya</taxon>
        <taxon>Ascomycota</taxon>
        <taxon>Pezizomycotina</taxon>
        <taxon>Sordariomycetes</taxon>
        <taxon>Xylariomycetidae</taxon>
        <taxon>Amphisphaeriales</taxon>
        <taxon>Apiosporaceae</taxon>
        <taxon>Apiospora</taxon>
    </lineage>
</organism>